<organism evidence="3 4">
    <name type="scientific">Streptomyces yunnanensis</name>
    <dbReference type="NCBI Taxonomy" id="156453"/>
    <lineage>
        <taxon>Bacteria</taxon>
        <taxon>Bacillati</taxon>
        <taxon>Actinomycetota</taxon>
        <taxon>Actinomycetes</taxon>
        <taxon>Kitasatosporales</taxon>
        <taxon>Streptomycetaceae</taxon>
        <taxon>Streptomyces</taxon>
    </lineage>
</organism>
<dbReference type="GO" id="GO:0005524">
    <property type="term" value="F:ATP binding"/>
    <property type="evidence" value="ECO:0007669"/>
    <property type="project" value="UniProtKB-KW"/>
</dbReference>
<keyword evidence="1" id="KW-0808">Transferase</keyword>
<dbReference type="PANTHER" id="PTHR35526:SF3">
    <property type="entry name" value="ANTI-SIGMA-F FACTOR RSBW"/>
    <property type="match status" value="1"/>
</dbReference>
<sequence length="166" mass="18446">MIPYPYRTHGAPTYVVWRWTSRTRNAPAQARAALRCALDQLGYEEETINDAALAVSEFVANATEHAVGPYELWLRWTPAEIICEVEDHDPRIPTIPAFPLQPPFSPAEEDRGGGVKALCALLSERGRGLHIVNEMTCGVWGFRIRKGTKTAWLALSATPSNRLSSM</sequence>
<dbReference type="InterPro" id="IPR003594">
    <property type="entry name" value="HATPase_dom"/>
</dbReference>
<keyword evidence="1" id="KW-0418">Kinase</keyword>
<evidence type="ECO:0000256" key="1">
    <source>
        <dbReference type="ARBA" id="ARBA00022527"/>
    </source>
</evidence>
<dbReference type="PANTHER" id="PTHR35526">
    <property type="entry name" value="ANTI-SIGMA-F FACTOR RSBW-RELATED"/>
    <property type="match status" value="1"/>
</dbReference>
<dbReference type="InterPro" id="IPR036890">
    <property type="entry name" value="HATPase_C_sf"/>
</dbReference>
<dbReference type="Gene3D" id="3.30.565.10">
    <property type="entry name" value="Histidine kinase-like ATPase, C-terminal domain"/>
    <property type="match status" value="1"/>
</dbReference>
<keyword evidence="3" id="KW-0067">ATP-binding</keyword>
<accession>A0ABY8A7D2</accession>
<dbReference type="EMBL" id="CP095749">
    <property type="protein sequence ID" value="WEB40621.1"/>
    <property type="molecule type" value="Genomic_DNA"/>
</dbReference>
<keyword evidence="1" id="KW-0723">Serine/threonine-protein kinase</keyword>
<feature type="domain" description="Histidine kinase/HSP90-like ATPase" evidence="2">
    <location>
        <begin position="28"/>
        <end position="139"/>
    </location>
</feature>
<evidence type="ECO:0000313" key="4">
    <source>
        <dbReference type="Proteomes" id="UP001218629"/>
    </source>
</evidence>
<evidence type="ECO:0000313" key="3">
    <source>
        <dbReference type="EMBL" id="WEB40621.1"/>
    </source>
</evidence>
<dbReference type="RefSeq" id="WP_275307815.1">
    <property type="nucleotide sequence ID" value="NZ_CP095749.1"/>
</dbReference>
<dbReference type="Proteomes" id="UP001218629">
    <property type="component" value="Chromosome"/>
</dbReference>
<keyword evidence="4" id="KW-1185">Reference proteome</keyword>
<dbReference type="InterPro" id="IPR050267">
    <property type="entry name" value="Anti-sigma-factor_SerPK"/>
</dbReference>
<evidence type="ECO:0000259" key="2">
    <source>
        <dbReference type="Pfam" id="PF13581"/>
    </source>
</evidence>
<dbReference type="SUPFAM" id="SSF55874">
    <property type="entry name" value="ATPase domain of HSP90 chaperone/DNA topoisomerase II/histidine kinase"/>
    <property type="match status" value="1"/>
</dbReference>
<gene>
    <name evidence="3" type="ORF">MOV08_15910</name>
</gene>
<name>A0ABY8A7D2_9ACTN</name>
<dbReference type="Pfam" id="PF13581">
    <property type="entry name" value="HATPase_c_2"/>
    <property type="match status" value="1"/>
</dbReference>
<protein>
    <submittedName>
        <fullName evidence="3">ATP-binding protein</fullName>
    </submittedName>
</protein>
<reference evidence="3 4" key="1">
    <citation type="submission" date="2022-03" db="EMBL/GenBank/DDBJ databases">
        <title>Streptomyces yunnanensis P86,complete genome.</title>
        <authorList>
            <person name="Chen S."/>
            <person name="Zhang Q."/>
        </authorList>
    </citation>
    <scope>NUCLEOTIDE SEQUENCE [LARGE SCALE GENOMIC DNA]</scope>
    <source>
        <strain evidence="3 4">P86</strain>
    </source>
</reference>
<dbReference type="CDD" id="cd16936">
    <property type="entry name" value="HATPase_RsbW-like"/>
    <property type="match status" value="1"/>
</dbReference>
<proteinExistence type="predicted"/>
<keyword evidence="3" id="KW-0547">Nucleotide-binding</keyword>